<dbReference type="PROSITE" id="PS00018">
    <property type="entry name" value="EF_HAND_1"/>
    <property type="match status" value="1"/>
</dbReference>
<name>R7T9S3_CAPTE</name>
<dbReference type="EnsemblMetazoa" id="CapteT211764">
    <property type="protein sequence ID" value="CapteP211764"/>
    <property type="gene ID" value="CapteG211764"/>
</dbReference>
<dbReference type="EMBL" id="AMQN01003575">
    <property type="status" value="NOT_ANNOTATED_CDS"/>
    <property type="molecule type" value="Genomic_DNA"/>
</dbReference>
<gene>
    <name evidence="3" type="ORF">CAPTEDRAFT_211764</name>
</gene>
<dbReference type="InterPro" id="IPR002048">
    <property type="entry name" value="EF_hand_dom"/>
</dbReference>
<sequence length="124" mass="14284">MPPGEATMSKEDSARYKDLFSKLDVNKDGIVEVGELAKVMRAQKNLKESDVEGQAKVKAEAEYYQTISQSQQEQYLHQFGFKLCLLTNYEYRSYKYKASEGCFGSPLSIHIQLLVKVFRQMKQE</sequence>
<accession>R7T9S3</accession>
<evidence type="ECO:0000259" key="2">
    <source>
        <dbReference type="PROSITE" id="PS50222"/>
    </source>
</evidence>
<dbReference type="Proteomes" id="UP000014760">
    <property type="component" value="Unassembled WGS sequence"/>
</dbReference>
<evidence type="ECO:0000256" key="1">
    <source>
        <dbReference type="ARBA" id="ARBA00022837"/>
    </source>
</evidence>
<evidence type="ECO:0000313" key="4">
    <source>
        <dbReference type="EnsemblMetazoa" id="CapteP211764"/>
    </source>
</evidence>
<proteinExistence type="predicted"/>
<dbReference type="PROSITE" id="PS50222">
    <property type="entry name" value="EF_HAND_2"/>
    <property type="match status" value="1"/>
</dbReference>
<reference evidence="3 5" key="2">
    <citation type="journal article" date="2013" name="Nature">
        <title>Insights into bilaterian evolution from three spiralian genomes.</title>
        <authorList>
            <person name="Simakov O."/>
            <person name="Marletaz F."/>
            <person name="Cho S.J."/>
            <person name="Edsinger-Gonzales E."/>
            <person name="Havlak P."/>
            <person name="Hellsten U."/>
            <person name="Kuo D.H."/>
            <person name="Larsson T."/>
            <person name="Lv J."/>
            <person name="Arendt D."/>
            <person name="Savage R."/>
            <person name="Osoegawa K."/>
            <person name="de Jong P."/>
            <person name="Grimwood J."/>
            <person name="Chapman J.A."/>
            <person name="Shapiro H."/>
            <person name="Aerts A."/>
            <person name="Otillar R.P."/>
            <person name="Terry A.Y."/>
            <person name="Boore J.L."/>
            <person name="Grigoriev I.V."/>
            <person name="Lindberg D.R."/>
            <person name="Seaver E.C."/>
            <person name="Weisblat D.A."/>
            <person name="Putnam N.H."/>
            <person name="Rokhsar D.S."/>
        </authorList>
    </citation>
    <scope>NUCLEOTIDE SEQUENCE</scope>
    <source>
        <strain evidence="3 5">I ESC-2004</strain>
    </source>
</reference>
<evidence type="ECO:0000313" key="3">
    <source>
        <dbReference type="EMBL" id="ELT87744.1"/>
    </source>
</evidence>
<dbReference type="InterPro" id="IPR011992">
    <property type="entry name" value="EF-hand-dom_pair"/>
</dbReference>
<organism evidence="3">
    <name type="scientific">Capitella teleta</name>
    <name type="common">Polychaete worm</name>
    <dbReference type="NCBI Taxonomy" id="283909"/>
    <lineage>
        <taxon>Eukaryota</taxon>
        <taxon>Metazoa</taxon>
        <taxon>Spiralia</taxon>
        <taxon>Lophotrochozoa</taxon>
        <taxon>Annelida</taxon>
        <taxon>Polychaeta</taxon>
        <taxon>Sedentaria</taxon>
        <taxon>Scolecida</taxon>
        <taxon>Capitellidae</taxon>
        <taxon>Capitella</taxon>
    </lineage>
</organism>
<protein>
    <recommendedName>
        <fullName evidence="2">EF-hand domain-containing protein</fullName>
    </recommendedName>
</protein>
<dbReference type="Gene3D" id="1.10.238.10">
    <property type="entry name" value="EF-hand"/>
    <property type="match status" value="1"/>
</dbReference>
<dbReference type="HOGENOM" id="CLU_2006074_0_0_1"/>
<dbReference type="EMBL" id="AMQN01003576">
    <property type="status" value="NOT_ANNOTATED_CDS"/>
    <property type="molecule type" value="Genomic_DNA"/>
</dbReference>
<keyword evidence="1" id="KW-0106">Calcium</keyword>
<evidence type="ECO:0000313" key="5">
    <source>
        <dbReference type="Proteomes" id="UP000014760"/>
    </source>
</evidence>
<dbReference type="GO" id="GO:0005509">
    <property type="term" value="F:calcium ion binding"/>
    <property type="evidence" value="ECO:0007669"/>
    <property type="project" value="InterPro"/>
</dbReference>
<reference evidence="4" key="3">
    <citation type="submission" date="2015-06" db="UniProtKB">
        <authorList>
            <consortium name="EnsemblMetazoa"/>
        </authorList>
    </citation>
    <scope>IDENTIFICATION</scope>
</reference>
<dbReference type="AlphaFoldDB" id="R7T9S3"/>
<keyword evidence="5" id="KW-1185">Reference proteome</keyword>
<dbReference type="SUPFAM" id="SSF47473">
    <property type="entry name" value="EF-hand"/>
    <property type="match status" value="1"/>
</dbReference>
<reference evidence="5" key="1">
    <citation type="submission" date="2012-12" db="EMBL/GenBank/DDBJ databases">
        <authorList>
            <person name="Hellsten U."/>
            <person name="Grimwood J."/>
            <person name="Chapman J.A."/>
            <person name="Shapiro H."/>
            <person name="Aerts A."/>
            <person name="Otillar R.P."/>
            <person name="Terry A.Y."/>
            <person name="Boore J.L."/>
            <person name="Simakov O."/>
            <person name="Marletaz F."/>
            <person name="Cho S.-J."/>
            <person name="Edsinger-Gonzales E."/>
            <person name="Havlak P."/>
            <person name="Kuo D.-H."/>
            <person name="Larsson T."/>
            <person name="Lv J."/>
            <person name="Arendt D."/>
            <person name="Savage R."/>
            <person name="Osoegawa K."/>
            <person name="de Jong P."/>
            <person name="Lindberg D.R."/>
            <person name="Seaver E.C."/>
            <person name="Weisblat D.A."/>
            <person name="Putnam N.H."/>
            <person name="Grigoriev I.V."/>
            <person name="Rokhsar D.S."/>
        </authorList>
    </citation>
    <scope>NUCLEOTIDE SEQUENCE</scope>
    <source>
        <strain evidence="5">I ESC-2004</strain>
    </source>
</reference>
<dbReference type="EMBL" id="KB312171">
    <property type="protein sequence ID" value="ELT87744.1"/>
    <property type="molecule type" value="Genomic_DNA"/>
</dbReference>
<dbReference type="OrthoDB" id="270584at2759"/>
<feature type="domain" description="EF-hand" evidence="2">
    <location>
        <begin position="11"/>
        <end position="46"/>
    </location>
</feature>
<dbReference type="InterPro" id="IPR018247">
    <property type="entry name" value="EF_Hand_1_Ca_BS"/>
</dbReference>